<dbReference type="EMBL" id="CP000463">
    <property type="protein sequence ID" value="ABJ05539.1"/>
    <property type="molecule type" value="Genomic_DNA"/>
</dbReference>
<keyword evidence="1" id="KW-0472">Membrane</keyword>
<feature type="transmembrane region" description="Helical" evidence="1">
    <location>
        <begin position="6"/>
        <end position="24"/>
    </location>
</feature>
<evidence type="ECO:0000256" key="1">
    <source>
        <dbReference type="SAM" id="Phobius"/>
    </source>
</evidence>
<keyword evidence="1" id="KW-0812">Transmembrane</keyword>
<keyword evidence="1" id="KW-1133">Transmembrane helix</keyword>
<evidence type="ECO:0000313" key="2">
    <source>
        <dbReference type="EMBL" id="ABJ05539.1"/>
    </source>
</evidence>
<dbReference type="OrthoDB" id="8139569at2"/>
<organism evidence="2">
    <name type="scientific">Rhodopseudomonas palustris (strain BisA53)</name>
    <dbReference type="NCBI Taxonomy" id="316055"/>
    <lineage>
        <taxon>Bacteria</taxon>
        <taxon>Pseudomonadati</taxon>
        <taxon>Pseudomonadota</taxon>
        <taxon>Alphaproteobacteria</taxon>
        <taxon>Hyphomicrobiales</taxon>
        <taxon>Nitrobacteraceae</taxon>
        <taxon>Rhodopseudomonas</taxon>
    </lineage>
</organism>
<accession>Q07R95</accession>
<sequence length="60" mass="6677">MNLYVYAVVIGLVLPWIITTYPLLRAFRDSPGKGALKWLMFSAVTVPAMLLLISVLPQTN</sequence>
<reference evidence="2" key="1">
    <citation type="submission" date="2006-09" db="EMBL/GenBank/DDBJ databases">
        <title>Complete sequence of Rhodopseudomonas palustris BisA53.</title>
        <authorList>
            <consortium name="US DOE Joint Genome Institute"/>
            <person name="Copeland A."/>
            <person name="Lucas S."/>
            <person name="Lapidus A."/>
            <person name="Barry K."/>
            <person name="Detter J.C."/>
            <person name="Glavina del Rio T."/>
            <person name="Hammon N."/>
            <person name="Israni S."/>
            <person name="Dalin E."/>
            <person name="Tice H."/>
            <person name="Pitluck S."/>
            <person name="Chain P."/>
            <person name="Malfatti S."/>
            <person name="Shin M."/>
            <person name="Vergez L."/>
            <person name="Schmutz J."/>
            <person name="Larimer F."/>
            <person name="Land M."/>
            <person name="Hauser L."/>
            <person name="Pelletier D.A."/>
            <person name="Kyrpides N."/>
            <person name="Kim E."/>
            <person name="Harwood C.S."/>
            <person name="Oda Y."/>
            <person name="Richardson P."/>
        </authorList>
    </citation>
    <scope>NUCLEOTIDE SEQUENCE [LARGE SCALE GENOMIC DNA]</scope>
    <source>
        <strain evidence="2">BisA53</strain>
    </source>
</reference>
<gene>
    <name evidence="2" type="ordered locus">RPE_1590</name>
</gene>
<dbReference type="HOGENOM" id="CLU_2938762_0_0_5"/>
<feature type="transmembrane region" description="Helical" evidence="1">
    <location>
        <begin position="36"/>
        <end position="56"/>
    </location>
</feature>
<name>Q07R95_RHOP5</name>
<proteinExistence type="predicted"/>
<protein>
    <submittedName>
        <fullName evidence="2">Uncharacterized protein</fullName>
    </submittedName>
</protein>
<dbReference type="AlphaFoldDB" id="Q07R95"/>
<dbReference type="KEGG" id="rpe:RPE_1590"/>